<keyword evidence="1" id="KW-0175">Coiled coil</keyword>
<feature type="coiled-coil region" evidence="1">
    <location>
        <begin position="14"/>
        <end position="48"/>
    </location>
</feature>
<protein>
    <submittedName>
        <fullName evidence="2">Uncharacterized protein</fullName>
    </submittedName>
</protein>
<accession>A0A5J4S8P6</accession>
<proteinExistence type="predicted"/>
<comment type="caution">
    <text evidence="2">The sequence shown here is derived from an EMBL/GenBank/DDBJ whole genome shotgun (WGS) entry which is preliminary data.</text>
</comment>
<gene>
    <name evidence="2" type="ORF">EZS27_010026</name>
</gene>
<name>A0A5J4S8P6_9ZZZZ</name>
<sequence>MSLDIHFFKNDVDFRKIRKDIDILQKKLRSTQDEMEQLEDDYEDAKLSAFNITHNLNEMAKAVGLYEVLWHPEEIGITVASQMISPLENSIKELEANPDKYKVYNPSNGWDNYEDFVRFCKSVLQKCREYPDAAIEACG</sequence>
<dbReference type="AlphaFoldDB" id="A0A5J4S8P6"/>
<reference evidence="2" key="1">
    <citation type="submission" date="2019-03" db="EMBL/GenBank/DDBJ databases">
        <title>Single cell metagenomics reveals metabolic interactions within the superorganism composed of flagellate Streblomastix strix and complex community of Bacteroidetes bacteria on its surface.</title>
        <authorList>
            <person name="Treitli S.C."/>
            <person name="Kolisko M."/>
            <person name="Husnik F."/>
            <person name="Keeling P."/>
            <person name="Hampl V."/>
        </authorList>
    </citation>
    <scope>NUCLEOTIDE SEQUENCE</scope>
    <source>
        <strain evidence="2">STM</strain>
    </source>
</reference>
<dbReference type="EMBL" id="SNRY01000339">
    <property type="protein sequence ID" value="KAA6342228.1"/>
    <property type="molecule type" value="Genomic_DNA"/>
</dbReference>
<evidence type="ECO:0000313" key="2">
    <source>
        <dbReference type="EMBL" id="KAA6342228.1"/>
    </source>
</evidence>
<evidence type="ECO:0000256" key="1">
    <source>
        <dbReference type="SAM" id="Coils"/>
    </source>
</evidence>
<organism evidence="2">
    <name type="scientific">termite gut metagenome</name>
    <dbReference type="NCBI Taxonomy" id="433724"/>
    <lineage>
        <taxon>unclassified sequences</taxon>
        <taxon>metagenomes</taxon>
        <taxon>organismal metagenomes</taxon>
    </lineage>
</organism>